<evidence type="ECO:0000256" key="1">
    <source>
        <dbReference type="SAM" id="MobiDB-lite"/>
    </source>
</evidence>
<dbReference type="InterPro" id="IPR043502">
    <property type="entry name" value="DNA/RNA_pol_sf"/>
</dbReference>
<organism evidence="2 3">
    <name type="scientific">Austropuccinia psidii MF-1</name>
    <dbReference type="NCBI Taxonomy" id="1389203"/>
    <lineage>
        <taxon>Eukaryota</taxon>
        <taxon>Fungi</taxon>
        <taxon>Dikarya</taxon>
        <taxon>Basidiomycota</taxon>
        <taxon>Pucciniomycotina</taxon>
        <taxon>Pucciniomycetes</taxon>
        <taxon>Pucciniales</taxon>
        <taxon>Sphaerophragmiaceae</taxon>
        <taxon>Austropuccinia</taxon>
    </lineage>
</organism>
<gene>
    <name evidence="2" type="ORF">O181_030558</name>
</gene>
<reference evidence="2" key="1">
    <citation type="submission" date="2021-03" db="EMBL/GenBank/DDBJ databases">
        <title>Draft genome sequence of rust myrtle Austropuccinia psidii MF-1, a brazilian biotype.</title>
        <authorList>
            <person name="Quecine M.C."/>
            <person name="Pachon D.M.R."/>
            <person name="Bonatelli M.L."/>
            <person name="Correr F.H."/>
            <person name="Franceschini L.M."/>
            <person name="Leite T.F."/>
            <person name="Margarido G.R.A."/>
            <person name="Almeida C.A."/>
            <person name="Ferrarezi J.A."/>
            <person name="Labate C.A."/>
        </authorList>
    </citation>
    <scope>NUCLEOTIDE SEQUENCE</scope>
    <source>
        <strain evidence="2">MF-1</strain>
    </source>
</reference>
<dbReference type="Gene3D" id="3.30.70.270">
    <property type="match status" value="1"/>
</dbReference>
<evidence type="ECO:0000313" key="2">
    <source>
        <dbReference type="EMBL" id="MBW0490843.1"/>
    </source>
</evidence>
<comment type="caution">
    <text evidence="2">The sequence shown here is derived from an EMBL/GenBank/DDBJ whole genome shotgun (WGS) entry which is preliminary data.</text>
</comment>
<sequence>MDNKRFNLAYHWVGLVASCQKICLKEIDFRDLMDKGESSHYPSYRRTADPDRAYSDSFRLKSRRPNKFSSCSTPVRNHQIRSQESPFITIPGNFQKKIWIQGQKQDHLQQEEERVRPNDPEAVGFGERSAQEPEVAVNDSRISSPININITPTQIDHNVVTTESNMKSDALWQQMSQCSDQTQKQFEELQESHERMKSLTASMEKIVKILQEGHAQLRKSSEETNKRLNLVFEEQHYSKRDRDCLNKDIDNLFNVYHNIEPQSSVHVMDNPYNQDAMFMNKEKSLSQYQDGDNMSYSEKEALKQLPEASGWPKFSRTGEYDHMELMGYIYGIFIDVPSIPDYWITARLNTEPKGHASIWYTEMKEIHGRRSWPWWKSQIIQKYSNFTLILQNTMEDDYIGTIIKEINIPHQKGNIRLNPEFVVLDDAHIQGFLLGTDYHRMYGIDIYNSKTRNITIGTNKEKKFSLDTYQISAQDPLEEPLNEFRERQFSTTLTSKQKLSLLKILRRNRPAFSIGGEPLGKIRGHDIELYLDVERPYPLMLRRKLYPESLETRKEMEKHINELLEMDVIRNIEHNEIVEITTPVLVTWHYCKCRLCGYLRALNNYTKADRYPIPRIPHALDKLAKAKYITKMHCMQGFHQNGVKPNSM</sequence>
<keyword evidence="3" id="KW-1185">Reference proteome</keyword>
<accession>A0A9Q3CXX9</accession>
<feature type="region of interest" description="Disordered" evidence="1">
    <location>
        <begin position="111"/>
        <end position="137"/>
    </location>
</feature>
<dbReference type="Proteomes" id="UP000765509">
    <property type="component" value="Unassembled WGS sequence"/>
</dbReference>
<protein>
    <submittedName>
        <fullName evidence="2">Uncharacterized protein</fullName>
    </submittedName>
</protein>
<name>A0A9Q3CXX9_9BASI</name>
<proteinExistence type="predicted"/>
<dbReference type="AlphaFoldDB" id="A0A9Q3CXX9"/>
<dbReference type="SUPFAM" id="SSF56672">
    <property type="entry name" value="DNA/RNA polymerases"/>
    <property type="match status" value="1"/>
</dbReference>
<evidence type="ECO:0000313" key="3">
    <source>
        <dbReference type="Proteomes" id="UP000765509"/>
    </source>
</evidence>
<dbReference type="EMBL" id="AVOT02010788">
    <property type="protein sequence ID" value="MBW0490843.1"/>
    <property type="molecule type" value="Genomic_DNA"/>
</dbReference>
<dbReference type="InterPro" id="IPR043128">
    <property type="entry name" value="Rev_trsase/Diguanyl_cyclase"/>
</dbReference>
<dbReference type="PANTHER" id="PTHR24559:SF444">
    <property type="entry name" value="REVERSE TRANSCRIPTASE DOMAIN-CONTAINING PROTEIN"/>
    <property type="match status" value="1"/>
</dbReference>
<dbReference type="InterPro" id="IPR053134">
    <property type="entry name" value="RNA-dir_DNA_polymerase"/>
</dbReference>
<dbReference type="Gene3D" id="3.10.10.10">
    <property type="entry name" value="HIV Type 1 Reverse Transcriptase, subunit A, domain 1"/>
    <property type="match status" value="1"/>
</dbReference>
<dbReference type="PROSITE" id="PS51257">
    <property type="entry name" value="PROKAR_LIPOPROTEIN"/>
    <property type="match status" value="1"/>
</dbReference>
<dbReference type="PANTHER" id="PTHR24559">
    <property type="entry name" value="TRANSPOSON TY3-I GAG-POL POLYPROTEIN"/>
    <property type="match status" value="1"/>
</dbReference>